<dbReference type="Proteomes" id="UP001642360">
    <property type="component" value="Unassembled WGS sequence"/>
</dbReference>
<evidence type="ECO:0000313" key="3">
    <source>
        <dbReference type="Proteomes" id="UP001642360"/>
    </source>
</evidence>
<comment type="caution">
    <text evidence="2">The sequence shown here is derived from an EMBL/GenBank/DDBJ whole genome shotgun (WGS) entry which is preliminary data.</text>
</comment>
<accession>A0ABC8T6H4</accession>
<evidence type="ECO:0000256" key="1">
    <source>
        <dbReference type="SAM" id="MobiDB-lite"/>
    </source>
</evidence>
<dbReference type="AlphaFoldDB" id="A0ABC8T6H4"/>
<protein>
    <recommendedName>
        <fullName evidence="4">Ycf15</fullName>
    </recommendedName>
</protein>
<keyword evidence="3" id="KW-1185">Reference proteome</keyword>
<feature type="region of interest" description="Disordered" evidence="1">
    <location>
        <begin position="69"/>
        <end position="88"/>
    </location>
</feature>
<reference evidence="2 3" key="1">
    <citation type="submission" date="2024-02" db="EMBL/GenBank/DDBJ databases">
        <authorList>
            <person name="Vignale AGUSTIN F."/>
            <person name="Sosa J E."/>
            <person name="Modenutti C."/>
        </authorList>
    </citation>
    <scope>NUCLEOTIDE SEQUENCE [LARGE SCALE GENOMIC DNA]</scope>
</reference>
<organism evidence="2 3">
    <name type="scientific">Ilex paraguariensis</name>
    <name type="common">yerba mate</name>
    <dbReference type="NCBI Taxonomy" id="185542"/>
    <lineage>
        <taxon>Eukaryota</taxon>
        <taxon>Viridiplantae</taxon>
        <taxon>Streptophyta</taxon>
        <taxon>Embryophyta</taxon>
        <taxon>Tracheophyta</taxon>
        <taxon>Spermatophyta</taxon>
        <taxon>Magnoliopsida</taxon>
        <taxon>eudicotyledons</taxon>
        <taxon>Gunneridae</taxon>
        <taxon>Pentapetalae</taxon>
        <taxon>asterids</taxon>
        <taxon>campanulids</taxon>
        <taxon>Aquifoliales</taxon>
        <taxon>Aquifoliaceae</taxon>
        <taxon>Ilex</taxon>
    </lineage>
</organism>
<evidence type="ECO:0008006" key="4">
    <source>
        <dbReference type="Google" id="ProtNLM"/>
    </source>
</evidence>
<name>A0ABC8T6H4_9AQUA</name>
<gene>
    <name evidence="2" type="ORF">ILEXP_LOCUS33904</name>
</gene>
<dbReference type="EMBL" id="CAUOFW020004280">
    <property type="protein sequence ID" value="CAK9164755.1"/>
    <property type="molecule type" value="Genomic_DNA"/>
</dbReference>
<proteinExistence type="predicted"/>
<evidence type="ECO:0000313" key="2">
    <source>
        <dbReference type="EMBL" id="CAK9164755.1"/>
    </source>
</evidence>
<sequence length="88" mass="9805">MGLASVIHNGVQAPLKRDSGLLKICSNSLPIKYPKWVRVQFALRRPPHFYSAGCGRFRTYYSPIACSRGTEQEQESSTSGENVNYGII</sequence>